<feature type="compositionally biased region" description="Low complexity" evidence="1">
    <location>
        <begin position="27"/>
        <end position="50"/>
    </location>
</feature>
<name>A0A182J616_ANOAO</name>
<proteinExistence type="predicted"/>
<reference evidence="2" key="1">
    <citation type="submission" date="2022-08" db="UniProtKB">
        <authorList>
            <consortium name="EnsemblMetazoa"/>
        </authorList>
    </citation>
    <scope>IDENTIFICATION</scope>
    <source>
        <strain evidence="2">EBRO</strain>
    </source>
</reference>
<dbReference type="VEuPathDB" id="VectorBase:AATE012036"/>
<feature type="compositionally biased region" description="Polar residues" evidence="1">
    <location>
        <begin position="1"/>
        <end position="24"/>
    </location>
</feature>
<evidence type="ECO:0000313" key="2">
    <source>
        <dbReference type="EnsemblMetazoa" id="AATE012036-PA.1"/>
    </source>
</evidence>
<accession>A0A182J616</accession>
<sequence length="206" mass="22001">MNQHQSDLVSSVTASKGTTANGTKTIAAAPNGAPTLNNNNLNSKNKNPSAQTNATDSVIHMTNVSVPPKLLVPNGKSQAPAVPSAPDARAKQVLKEAVDAVVNSFAKHTQGYGRASHWEMQLWPPLLRLTVSCLILPTGRARSLRLLIRDPGPSPPCHGMGGTGVKKAFARTGADLHLICGAIIIALRDHHRPWWGVRRRREATSI</sequence>
<protein>
    <submittedName>
        <fullName evidence="2">Uncharacterized protein</fullName>
    </submittedName>
</protein>
<dbReference type="AlphaFoldDB" id="A0A182J616"/>
<organism evidence="2">
    <name type="scientific">Anopheles atroparvus</name>
    <name type="common">European mosquito</name>
    <dbReference type="NCBI Taxonomy" id="41427"/>
    <lineage>
        <taxon>Eukaryota</taxon>
        <taxon>Metazoa</taxon>
        <taxon>Ecdysozoa</taxon>
        <taxon>Arthropoda</taxon>
        <taxon>Hexapoda</taxon>
        <taxon>Insecta</taxon>
        <taxon>Pterygota</taxon>
        <taxon>Neoptera</taxon>
        <taxon>Endopterygota</taxon>
        <taxon>Diptera</taxon>
        <taxon>Nematocera</taxon>
        <taxon>Culicoidea</taxon>
        <taxon>Culicidae</taxon>
        <taxon>Anophelinae</taxon>
        <taxon>Anopheles</taxon>
    </lineage>
</organism>
<dbReference type="EnsemblMetazoa" id="AATE012036-RA">
    <property type="protein sequence ID" value="AATE012036-PA.1"/>
    <property type="gene ID" value="AATE012036"/>
</dbReference>
<feature type="region of interest" description="Disordered" evidence="1">
    <location>
        <begin position="1"/>
        <end position="53"/>
    </location>
</feature>
<evidence type="ECO:0000256" key="1">
    <source>
        <dbReference type="SAM" id="MobiDB-lite"/>
    </source>
</evidence>